<dbReference type="Proteomes" id="UP000237310">
    <property type="component" value="Unassembled WGS sequence"/>
</dbReference>
<dbReference type="AlphaFoldDB" id="A0A2S5A8U4"/>
<accession>A0A2S5A8U4</accession>
<dbReference type="EMBL" id="PQVG01000006">
    <property type="protein sequence ID" value="POY38677.1"/>
    <property type="molecule type" value="Genomic_DNA"/>
</dbReference>
<feature type="signal peptide" evidence="1">
    <location>
        <begin position="1"/>
        <end position="19"/>
    </location>
</feature>
<sequence>MKLTLTILLFVTVALNVFAQAPEKMSYQAIIRKQNNALVTNTNISLKVIVHQSAVTGTNVYEETHNVKTNANGLVSLEIGTGVIANGTFSGLAWEKGPYFIETQVDVTGGTNYGIIGVTQLLSVPYALHAKTAERLVGANGTNANKAAIISFTSSRNIASTDINNTIECTTSATLTLTSGFGAMVVGDTINFEAHNGAVLTIQAATGVTINYNPNGSAQFNSVAGNVRFGMLRKTGLNSYIISGQ</sequence>
<proteinExistence type="predicted"/>
<feature type="chain" id="PRO_5015473401" evidence="1">
    <location>
        <begin position="20"/>
        <end position="245"/>
    </location>
</feature>
<protein>
    <submittedName>
        <fullName evidence="2">Uncharacterized protein</fullName>
    </submittedName>
</protein>
<dbReference type="OrthoDB" id="9765957at2"/>
<gene>
    <name evidence="2" type="ORF">C3L50_11070</name>
</gene>
<evidence type="ECO:0000313" key="2">
    <source>
        <dbReference type="EMBL" id="POY38677.1"/>
    </source>
</evidence>
<organism evidence="2 3">
    <name type="scientific">Flavobacterium alvei</name>
    <dbReference type="NCBI Taxonomy" id="2080416"/>
    <lineage>
        <taxon>Bacteria</taxon>
        <taxon>Pseudomonadati</taxon>
        <taxon>Bacteroidota</taxon>
        <taxon>Flavobacteriia</taxon>
        <taxon>Flavobacteriales</taxon>
        <taxon>Flavobacteriaceae</taxon>
        <taxon>Flavobacterium</taxon>
    </lineage>
</organism>
<comment type="caution">
    <text evidence="2">The sequence shown here is derived from an EMBL/GenBank/DDBJ whole genome shotgun (WGS) entry which is preliminary data.</text>
</comment>
<evidence type="ECO:0000256" key="1">
    <source>
        <dbReference type="SAM" id="SignalP"/>
    </source>
</evidence>
<evidence type="ECO:0000313" key="3">
    <source>
        <dbReference type="Proteomes" id="UP000237310"/>
    </source>
</evidence>
<keyword evidence="3" id="KW-1185">Reference proteome</keyword>
<reference evidence="2 3" key="1">
    <citation type="submission" date="2018-01" db="EMBL/GenBank/DDBJ databases">
        <authorList>
            <person name="Gaut B.S."/>
            <person name="Morton B.R."/>
            <person name="Clegg M.T."/>
            <person name="Duvall M.R."/>
        </authorList>
    </citation>
    <scope>NUCLEOTIDE SEQUENCE [LARGE SCALE GENOMIC DNA]</scope>
    <source>
        <strain evidence="2 3">HR-AY</strain>
    </source>
</reference>
<name>A0A2S5A8U4_9FLAO</name>
<dbReference type="RefSeq" id="WP_103806252.1">
    <property type="nucleotide sequence ID" value="NZ_PQVG01000006.1"/>
</dbReference>
<keyword evidence="1" id="KW-0732">Signal</keyword>